<protein>
    <recommendedName>
        <fullName evidence="4">F-box domain-containing protein</fullName>
    </recommendedName>
</protein>
<evidence type="ECO:0000313" key="2">
    <source>
        <dbReference type="EMBL" id="KAF0905167.1"/>
    </source>
</evidence>
<dbReference type="AlphaFoldDB" id="A0A6G1CYK9"/>
<dbReference type="SUPFAM" id="SSF81383">
    <property type="entry name" value="F-box domain"/>
    <property type="match status" value="1"/>
</dbReference>
<dbReference type="PANTHER" id="PTHR34709:SF52">
    <property type="entry name" value="OS07G0548100 PROTEIN"/>
    <property type="match status" value="1"/>
</dbReference>
<sequence>MDIDGDGRERGGEGDSAALVPDAGEGGGEDRLSDLPDDVLACILGLLRDTHASAASNVLSNRWRDVWTWVSNLFLHHNKPHDPSPVRSALAAHAASAATRIRLLNVNSLYSARPDATTSWLCVAAPLVTGELSFRNRSSVPLEMLNDEVFKEIIEERGAFELPRFTSHQDLAEPVFLGLSLPPSGVFAALRELRLEHVQFHGECTLDDAMLPFLEWLEIRISL</sequence>
<feature type="region of interest" description="Disordered" evidence="1">
    <location>
        <begin position="1"/>
        <end position="32"/>
    </location>
</feature>
<comment type="caution">
    <text evidence="2">The sequence shown here is derived from an EMBL/GenBank/DDBJ whole genome shotgun (WGS) entry which is preliminary data.</text>
</comment>
<dbReference type="OrthoDB" id="696377at2759"/>
<dbReference type="InterPro" id="IPR036047">
    <property type="entry name" value="F-box-like_dom_sf"/>
</dbReference>
<name>A0A6G1CYK9_9ORYZ</name>
<evidence type="ECO:0000256" key="1">
    <source>
        <dbReference type="SAM" id="MobiDB-lite"/>
    </source>
</evidence>
<reference evidence="2 3" key="1">
    <citation type="submission" date="2019-11" db="EMBL/GenBank/DDBJ databases">
        <title>Whole genome sequence of Oryza granulata.</title>
        <authorList>
            <person name="Li W."/>
        </authorList>
    </citation>
    <scope>NUCLEOTIDE SEQUENCE [LARGE SCALE GENOMIC DNA]</scope>
    <source>
        <strain evidence="3">cv. Menghai</strain>
        <tissue evidence="2">Leaf</tissue>
    </source>
</reference>
<dbReference type="PANTHER" id="PTHR34709">
    <property type="entry name" value="OS10G0396666 PROTEIN"/>
    <property type="match status" value="1"/>
</dbReference>
<organism evidence="2 3">
    <name type="scientific">Oryza meyeriana var. granulata</name>
    <dbReference type="NCBI Taxonomy" id="110450"/>
    <lineage>
        <taxon>Eukaryota</taxon>
        <taxon>Viridiplantae</taxon>
        <taxon>Streptophyta</taxon>
        <taxon>Embryophyta</taxon>
        <taxon>Tracheophyta</taxon>
        <taxon>Spermatophyta</taxon>
        <taxon>Magnoliopsida</taxon>
        <taxon>Liliopsida</taxon>
        <taxon>Poales</taxon>
        <taxon>Poaceae</taxon>
        <taxon>BOP clade</taxon>
        <taxon>Oryzoideae</taxon>
        <taxon>Oryzeae</taxon>
        <taxon>Oryzinae</taxon>
        <taxon>Oryza</taxon>
        <taxon>Oryza meyeriana</taxon>
    </lineage>
</organism>
<evidence type="ECO:0008006" key="4">
    <source>
        <dbReference type="Google" id="ProtNLM"/>
    </source>
</evidence>
<gene>
    <name evidence="2" type="ORF">E2562_000963</name>
</gene>
<feature type="compositionally biased region" description="Basic and acidic residues" evidence="1">
    <location>
        <begin position="1"/>
        <end position="13"/>
    </location>
</feature>
<dbReference type="Proteomes" id="UP000479710">
    <property type="component" value="Unassembled WGS sequence"/>
</dbReference>
<keyword evidence="3" id="KW-1185">Reference proteome</keyword>
<proteinExistence type="predicted"/>
<dbReference type="InterPro" id="IPR055312">
    <property type="entry name" value="FBL15-like"/>
</dbReference>
<accession>A0A6G1CYK9</accession>
<dbReference type="EMBL" id="SPHZ02000007">
    <property type="protein sequence ID" value="KAF0905167.1"/>
    <property type="molecule type" value="Genomic_DNA"/>
</dbReference>
<evidence type="ECO:0000313" key="3">
    <source>
        <dbReference type="Proteomes" id="UP000479710"/>
    </source>
</evidence>